<keyword evidence="1" id="KW-0812">Transmembrane</keyword>
<proteinExistence type="predicted"/>
<protein>
    <submittedName>
        <fullName evidence="2">Uncharacterized protein</fullName>
    </submittedName>
</protein>
<organism evidence="2 3">
    <name type="scientific">Thermococcus guaymasensis DSM 11113</name>
    <dbReference type="NCBI Taxonomy" id="1432656"/>
    <lineage>
        <taxon>Archaea</taxon>
        <taxon>Methanobacteriati</taxon>
        <taxon>Methanobacteriota</taxon>
        <taxon>Thermococci</taxon>
        <taxon>Thermococcales</taxon>
        <taxon>Thermococcaceae</taxon>
        <taxon>Thermococcus</taxon>
    </lineage>
</organism>
<feature type="transmembrane region" description="Helical" evidence="1">
    <location>
        <begin position="31"/>
        <end position="49"/>
    </location>
</feature>
<evidence type="ECO:0000313" key="3">
    <source>
        <dbReference type="Proteomes" id="UP000062043"/>
    </source>
</evidence>
<evidence type="ECO:0000313" key="2">
    <source>
        <dbReference type="EMBL" id="AJC72760.1"/>
    </source>
</evidence>
<gene>
    <name evidence="2" type="ORF">X802_07295</name>
</gene>
<sequence length="52" mass="5523">MSGRTSDKRFGAGMLLIGVSGALWNVYNERIVGVVLFMLIGVIGLLSLLGKV</sequence>
<reference evidence="2 3" key="1">
    <citation type="submission" date="2014-01" db="EMBL/GenBank/DDBJ databases">
        <title>Genome sequencing of Thermococcus guaymasensis.</title>
        <authorList>
            <person name="Zhang X."/>
            <person name="Alvare G."/>
            <person name="Fristensky B."/>
            <person name="Chen L."/>
            <person name="Suen T."/>
            <person name="Chen Q."/>
            <person name="Ma K."/>
        </authorList>
    </citation>
    <scope>NUCLEOTIDE SEQUENCE [LARGE SCALE GENOMIC DNA]</scope>
    <source>
        <strain evidence="2 3">DSM 11113</strain>
    </source>
</reference>
<dbReference type="AlphaFoldDB" id="A0A0X1KNH1"/>
<accession>A0A0X1KNH1</accession>
<dbReference type="Proteomes" id="UP000062043">
    <property type="component" value="Chromosome"/>
</dbReference>
<name>A0A0X1KNH1_9EURY</name>
<keyword evidence="3" id="KW-1185">Reference proteome</keyword>
<dbReference type="EMBL" id="CP007140">
    <property type="protein sequence ID" value="AJC72760.1"/>
    <property type="molecule type" value="Genomic_DNA"/>
</dbReference>
<evidence type="ECO:0000256" key="1">
    <source>
        <dbReference type="SAM" id="Phobius"/>
    </source>
</evidence>
<dbReference type="STRING" id="1432656.X802_07295"/>
<dbReference type="GeneID" id="43090341"/>
<dbReference type="RefSeq" id="WP_156961720.1">
    <property type="nucleotide sequence ID" value="NZ_CP007140.1"/>
</dbReference>
<dbReference type="PATRIC" id="fig|1432656.3.peg.1416"/>
<dbReference type="KEGG" id="tgy:X802_07295"/>
<keyword evidence="1" id="KW-1133">Transmembrane helix</keyword>
<keyword evidence="1" id="KW-0472">Membrane</keyword>